<dbReference type="RefSeq" id="WP_377151111.1">
    <property type="nucleotide sequence ID" value="NZ_JBHSAF010000003.1"/>
</dbReference>
<keyword evidence="4" id="KW-1185">Reference proteome</keyword>
<dbReference type="SUPFAM" id="SSF50249">
    <property type="entry name" value="Nucleic acid-binding proteins"/>
    <property type="match status" value="1"/>
</dbReference>
<sequence length="209" mass="23676">MRYQGPLFQWNDEKGYGFVEPNGGGTRAFVHRREFLDRSRHPAIGDLLIYKLGKDEQGRPVAREICYVRGETPETLLAARHMSYLAPLFTLLFCLLLAGLTATGVLPIPVALLYTGMSLLAWLLYLFDKARALQNGERIPERTLLLCGLCGGWPGALFAQRQLRHKTRKGAFLRLFWLTVLLNCSLLAGLWFLFSDAHLPPWLLTLIPH</sequence>
<dbReference type="InterPro" id="IPR002059">
    <property type="entry name" value="CSP_DNA-bd"/>
</dbReference>
<dbReference type="CDD" id="cd04458">
    <property type="entry name" value="CSP_CDS"/>
    <property type="match status" value="1"/>
</dbReference>
<keyword evidence="1" id="KW-0812">Transmembrane</keyword>
<protein>
    <submittedName>
        <fullName evidence="3">DUF1294 domain-containing protein</fullName>
    </submittedName>
</protein>
<organism evidence="3 4">
    <name type="scientific">Pseudaeromonas sharmana</name>
    <dbReference type="NCBI Taxonomy" id="328412"/>
    <lineage>
        <taxon>Bacteria</taxon>
        <taxon>Pseudomonadati</taxon>
        <taxon>Pseudomonadota</taxon>
        <taxon>Gammaproteobacteria</taxon>
        <taxon>Aeromonadales</taxon>
        <taxon>Aeromonadaceae</taxon>
        <taxon>Pseudaeromonas</taxon>
    </lineage>
</organism>
<evidence type="ECO:0000313" key="3">
    <source>
        <dbReference type="EMBL" id="MFC3912898.1"/>
    </source>
</evidence>
<dbReference type="Gene3D" id="2.40.50.140">
    <property type="entry name" value="Nucleic acid-binding proteins"/>
    <property type="match status" value="1"/>
</dbReference>
<dbReference type="InterPro" id="IPR012340">
    <property type="entry name" value="NA-bd_OB-fold"/>
</dbReference>
<feature type="transmembrane region" description="Helical" evidence="1">
    <location>
        <begin position="171"/>
        <end position="194"/>
    </location>
</feature>
<evidence type="ECO:0000313" key="4">
    <source>
        <dbReference type="Proteomes" id="UP001595692"/>
    </source>
</evidence>
<dbReference type="InterPro" id="IPR011129">
    <property type="entry name" value="CSD"/>
</dbReference>
<reference evidence="4" key="1">
    <citation type="journal article" date="2019" name="Int. J. Syst. Evol. Microbiol.">
        <title>The Global Catalogue of Microorganisms (GCM) 10K type strain sequencing project: providing services to taxonomists for standard genome sequencing and annotation.</title>
        <authorList>
            <consortium name="The Broad Institute Genomics Platform"/>
            <consortium name="The Broad Institute Genome Sequencing Center for Infectious Disease"/>
            <person name="Wu L."/>
            <person name="Ma J."/>
        </authorList>
    </citation>
    <scope>NUCLEOTIDE SEQUENCE [LARGE SCALE GENOMIC DNA]</scope>
    <source>
        <strain evidence="4">CCUG 54939</strain>
    </source>
</reference>
<evidence type="ECO:0000259" key="2">
    <source>
        <dbReference type="PROSITE" id="PS51857"/>
    </source>
</evidence>
<feature type="domain" description="CSD" evidence="2">
    <location>
        <begin position="2"/>
        <end position="67"/>
    </location>
</feature>
<gene>
    <name evidence="3" type="ORF">ACFOSS_05400</name>
</gene>
<keyword evidence="1" id="KW-1133">Transmembrane helix</keyword>
<feature type="transmembrane region" description="Helical" evidence="1">
    <location>
        <begin position="84"/>
        <end position="102"/>
    </location>
</feature>
<dbReference type="InterPro" id="IPR010718">
    <property type="entry name" value="DUF1294"/>
</dbReference>
<proteinExistence type="predicted"/>
<accession>A0ABV8CLQ4</accession>
<dbReference type="SMART" id="SM00357">
    <property type="entry name" value="CSP"/>
    <property type="match status" value="1"/>
</dbReference>
<dbReference type="PROSITE" id="PS51857">
    <property type="entry name" value="CSD_2"/>
    <property type="match status" value="1"/>
</dbReference>
<dbReference type="Proteomes" id="UP001595692">
    <property type="component" value="Unassembled WGS sequence"/>
</dbReference>
<feature type="transmembrane region" description="Helical" evidence="1">
    <location>
        <begin position="108"/>
        <end position="127"/>
    </location>
</feature>
<evidence type="ECO:0000256" key="1">
    <source>
        <dbReference type="SAM" id="Phobius"/>
    </source>
</evidence>
<dbReference type="EMBL" id="JBHSAF010000003">
    <property type="protein sequence ID" value="MFC3912898.1"/>
    <property type="molecule type" value="Genomic_DNA"/>
</dbReference>
<dbReference type="Pfam" id="PF06961">
    <property type="entry name" value="DUF1294"/>
    <property type="match status" value="1"/>
</dbReference>
<keyword evidence="1" id="KW-0472">Membrane</keyword>
<name>A0ABV8CLQ4_9GAMM</name>
<comment type="caution">
    <text evidence="3">The sequence shown here is derived from an EMBL/GenBank/DDBJ whole genome shotgun (WGS) entry which is preliminary data.</text>
</comment>